<gene>
    <name evidence="1" type="ORF">IAB26_01020</name>
</gene>
<protein>
    <recommendedName>
        <fullName evidence="3">TFIIB-type domain-containing protein</fullName>
    </recommendedName>
</protein>
<reference evidence="1" key="1">
    <citation type="submission" date="2020-10" db="EMBL/GenBank/DDBJ databases">
        <authorList>
            <person name="Gilroy R."/>
        </authorList>
    </citation>
    <scope>NUCLEOTIDE SEQUENCE</scope>
    <source>
        <strain evidence="1">ChiSjej3B21-11622</strain>
    </source>
</reference>
<comment type="caution">
    <text evidence="1">The sequence shown here is derived from an EMBL/GenBank/DDBJ whole genome shotgun (WGS) entry which is preliminary data.</text>
</comment>
<sequence length="56" mass="6137">MAVLDGCEAQKRTPVPKEIKCPKCGEELEVFTKDGMAAEEVVCEKCGHKIEEGTKL</sequence>
<dbReference type="EMBL" id="DVFT01000014">
    <property type="protein sequence ID" value="HIQ95120.1"/>
    <property type="molecule type" value="Genomic_DNA"/>
</dbReference>
<reference evidence="1" key="2">
    <citation type="journal article" date="2021" name="PeerJ">
        <title>Extensive microbial diversity within the chicken gut microbiome revealed by metagenomics and culture.</title>
        <authorList>
            <person name="Gilroy R."/>
            <person name="Ravi A."/>
            <person name="Getino M."/>
            <person name="Pursley I."/>
            <person name="Horton D.L."/>
            <person name="Alikhan N.F."/>
            <person name="Baker D."/>
            <person name="Gharbi K."/>
            <person name="Hall N."/>
            <person name="Watson M."/>
            <person name="Adriaenssens E.M."/>
            <person name="Foster-Nyarko E."/>
            <person name="Jarju S."/>
            <person name="Secka A."/>
            <person name="Antonio M."/>
            <person name="Oren A."/>
            <person name="Chaudhuri R.R."/>
            <person name="La Ragione R."/>
            <person name="Hildebrand F."/>
            <person name="Pallen M.J."/>
        </authorList>
    </citation>
    <scope>NUCLEOTIDE SEQUENCE</scope>
    <source>
        <strain evidence="1">ChiSjej3B21-11622</strain>
    </source>
</reference>
<evidence type="ECO:0008006" key="3">
    <source>
        <dbReference type="Google" id="ProtNLM"/>
    </source>
</evidence>
<name>A0A9D1CZH6_9FIRM</name>
<dbReference type="AlphaFoldDB" id="A0A9D1CZH6"/>
<dbReference type="Gene3D" id="2.20.28.160">
    <property type="match status" value="1"/>
</dbReference>
<evidence type="ECO:0000313" key="2">
    <source>
        <dbReference type="Proteomes" id="UP000886886"/>
    </source>
</evidence>
<evidence type="ECO:0000313" key="1">
    <source>
        <dbReference type="EMBL" id="HIQ95120.1"/>
    </source>
</evidence>
<accession>A0A9D1CZH6</accession>
<proteinExistence type="predicted"/>
<dbReference type="Proteomes" id="UP000886886">
    <property type="component" value="Unassembled WGS sequence"/>
</dbReference>
<organism evidence="1 2">
    <name type="scientific">Candidatus Limivivens merdigallinarum</name>
    <dbReference type="NCBI Taxonomy" id="2840859"/>
    <lineage>
        <taxon>Bacteria</taxon>
        <taxon>Bacillati</taxon>
        <taxon>Bacillota</taxon>
        <taxon>Clostridia</taxon>
        <taxon>Lachnospirales</taxon>
        <taxon>Lachnospiraceae</taxon>
        <taxon>Lachnospiraceae incertae sedis</taxon>
        <taxon>Candidatus Limivivens</taxon>
    </lineage>
</organism>